<reference evidence="2 3" key="1">
    <citation type="submission" date="2016-04" db="EMBL/GenBank/DDBJ databases">
        <title>A degradative enzymes factory behind the ericoid mycorrhizal symbiosis.</title>
        <authorList>
            <consortium name="DOE Joint Genome Institute"/>
            <person name="Martino E."/>
            <person name="Morin E."/>
            <person name="Grelet G."/>
            <person name="Kuo A."/>
            <person name="Kohler A."/>
            <person name="Daghino S."/>
            <person name="Barry K."/>
            <person name="Choi C."/>
            <person name="Cichocki N."/>
            <person name="Clum A."/>
            <person name="Copeland A."/>
            <person name="Hainaut M."/>
            <person name="Haridas S."/>
            <person name="Labutti K."/>
            <person name="Lindquist E."/>
            <person name="Lipzen A."/>
            <person name="Khouja H.-R."/>
            <person name="Murat C."/>
            <person name="Ohm R."/>
            <person name="Olson A."/>
            <person name="Spatafora J."/>
            <person name="Veneault-Fourrey C."/>
            <person name="Henrissat B."/>
            <person name="Grigoriev I."/>
            <person name="Martin F."/>
            <person name="Perotto S."/>
        </authorList>
    </citation>
    <scope>NUCLEOTIDE SEQUENCE [LARGE SCALE GENOMIC DNA]</scope>
    <source>
        <strain evidence="2 3">F</strain>
    </source>
</reference>
<evidence type="ECO:0000256" key="1">
    <source>
        <dbReference type="SAM" id="MobiDB-lite"/>
    </source>
</evidence>
<feature type="compositionally biased region" description="Polar residues" evidence="1">
    <location>
        <begin position="155"/>
        <end position="170"/>
    </location>
</feature>
<dbReference type="AlphaFoldDB" id="A0A2J6RD62"/>
<feature type="compositionally biased region" description="Polar residues" evidence="1">
    <location>
        <begin position="59"/>
        <end position="80"/>
    </location>
</feature>
<keyword evidence="3" id="KW-1185">Reference proteome</keyword>
<feature type="compositionally biased region" description="Low complexity" evidence="1">
    <location>
        <begin position="139"/>
        <end position="154"/>
    </location>
</feature>
<accession>A0A2J6RD62</accession>
<feature type="compositionally biased region" description="Polar residues" evidence="1">
    <location>
        <begin position="26"/>
        <end position="41"/>
    </location>
</feature>
<dbReference type="Proteomes" id="UP000235786">
    <property type="component" value="Unassembled WGS sequence"/>
</dbReference>
<gene>
    <name evidence="2" type="ORF">L207DRAFT_600484</name>
</gene>
<feature type="compositionally biased region" description="Polar residues" evidence="1">
    <location>
        <begin position="114"/>
        <end position="124"/>
    </location>
</feature>
<name>A0A2J6RD62_HYAVF</name>
<dbReference type="EMBL" id="KZ613950">
    <property type="protein sequence ID" value="PMD36452.1"/>
    <property type="molecule type" value="Genomic_DNA"/>
</dbReference>
<feature type="region of interest" description="Disordered" evidence="1">
    <location>
        <begin position="15"/>
        <end position="183"/>
    </location>
</feature>
<proteinExistence type="predicted"/>
<evidence type="ECO:0000313" key="3">
    <source>
        <dbReference type="Proteomes" id="UP000235786"/>
    </source>
</evidence>
<organism evidence="2 3">
    <name type="scientific">Hyaloscypha variabilis (strain UAMH 11265 / GT02V1 / F)</name>
    <name type="common">Meliniomyces variabilis</name>
    <dbReference type="NCBI Taxonomy" id="1149755"/>
    <lineage>
        <taxon>Eukaryota</taxon>
        <taxon>Fungi</taxon>
        <taxon>Dikarya</taxon>
        <taxon>Ascomycota</taxon>
        <taxon>Pezizomycotina</taxon>
        <taxon>Leotiomycetes</taxon>
        <taxon>Helotiales</taxon>
        <taxon>Hyaloscyphaceae</taxon>
        <taxon>Hyaloscypha</taxon>
        <taxon>Hyaloscypha variabilis</taxon>
    </lineage>
</organism>
<sequence length="183" mass="19854">MVGLAASRWALEKDQDELEMVEETPRISQNQPSELISSAPSGSEARRSTKQVRFAGLEGQSQDAPPQFQGSLLRQVNQPATVGLAGSKWGSPPAMPTPSPQKQGRVRRGKNRPRNTNQSSSTPRNVPRAPQAHQSWATNVPLPVSSNVSLLPSNDSQAAPAQQLQVTNVPAQRPEREPEDEIL</sequence>
<protein>
    <submittedName>
        <fullName evidence="2">Uncharacterized protein</fullName>
    </submittedName>
</protein>
<feature type="compositionally biased region" description="Basic residues" evidence="1">
    <location>
        <begin position="104"/>
        <end position="113"/>
    </location>
</feature>
<evidence type="ECO:0000313" key="2">
    <source>
        <dbReference type="EMBL" id="PMD36452.1"/>
    </source>
</evidence>